<dbReference type="Pfam" id="PF07762">
    <property type="entry name" value="DUF1618"/>
    <property type="match status" value="1"/>
</dbReference>
<dbReference type="EMBL" id="JACEFO010003178">
    <property type="protein sequence ID" value="KAF8643625.1"/>
    <property type="molecule type" value="Genomic_DNA"/>
</dbReference>
<dbReference type="OrthoDB" id="684663at2759"/>
<evidence type="ECO:0000313" key="2">
    <source>
        <dbReference type="EMBL" id="KAF8643625.1"/>
    </source>
</evidence>
<proteinExistence type="predicted"/>
<gene>
    <name evidence="2" type="ORF">HU200_066681</name>
</gene>
<protein>
    <recommendedName>
        <fullName evidence="1">DUF1618 domain-containing protein</fullName>
    </recommendedName>
</protein>
<sequence>MALDPPGDIGTAIGRPSSILLAQQAYVVASRNETTAAAKSRCDRTVEVTFWIADPPAVSFYSFHCSKPPISDSKDADLEVEPHVLAAEGRFVLLRTRFASGDGEYEYFLYKGDVKSPSLECIPLPEDCMLDGVNEFGILPRGDTFLLVGFYDGLMPLDYDLRIYSSEDKTWRTEKLLNPCPDVGIIIPEKVITLGEGVLGMVDFRRGMLVINLLQKSPVARYIPLPEPLPENTQKLQIYSPSASPRRFRDLACSDGVIKFIEMEHRVIVKETREIAPEKPKNPIQNGVLHDSELIWRQTQKVVESKTKMEYLMNGWWATTWTREMESDFWLPGCSIDVDDILVEDSFSKLLSGQSDDANLLFKNLNSAWPILSTDGDDILYLKSLPEFRGSNGWVVAVDLAKKTLKAEERADEAHSLGRYIPSQQIFHPCTLSKHLNITPVDPVHTINLFDTWCKILAN</sequence>
<keyword evidence="3" id="KW-1185">Reference proteome</keyword>
<dbReference type="AlphaFoldDB" id="A0A835A0I6"/>
<dbReference type="PANTHER" id="PTHR33074:SF60">
    <property type="entry name" value="DUF1618 DOMAIN-CONTAINING PROTEIN"/>
    <property type="match status" value="1"/>
</dbReference>
<dbReference type="InterPro" id="IPR011676">
    <property type="entry name" value="DUF1618"/>
</dbReference>
<accession>A0A835A0I6</accession>
<evidence type="ECO:0000259" key="1">
    <source>
        <dbReference type="Pfam" id="PF07762"/>
    </source>
</evidence>
<name>A0A835A0I6_9POAL</name>
<organism evidence="2 3">
    <name type="scientific">Digitaria exilis</name>
    <dbReference type="NCBI Taxonomy" id="1010633"/>
    <lineage>
        <taxon>Eukaryota</taxon>
        <taxon>Viridiplantae</taxon>
        <taxon>Streptophyta</taxon>
        <taxon>Embryophyta</taxon>
        <taxon>Tracheophyta</taxon>
        <taxon>Spermatophyta</taxon>
        <taxon>Magnoliopsida</taxon>
        <taxon>Liliopsida</taxon>
        <taxon>Poales</taxon>
        <taxon>Poaceae</taxon>
        <taxon>PACMAD clade</taxon>
        <taxon>Panicoideae</taxon>
        <taxon>Panicodae</taxon>
        <taxon>Paniceae</taxon>
        <taxon>Anthephorinae</taxon>
        <taxon>Digitaria</taxon>
    </lineage>
</organism>
<evidence type="ECO:0000313" key="3">
    <source>
        <dbReference type="Proteomes" id="UP000636709"/>
    </source>
</evidence>
<dbReference type="Proteomes" id="UP000636709">
    <property type="component" value="Unassembled WGS sequence"/>
</dbReference>
<dbReference type="PANTHER" id="PTHR33074">
    <property type="entry name" value="EXPRESSED PROTEIN-RELATED"/>
    <property type="match status" value="1"/>
</dbReference>
<reference evidence="2" key="1">
    <citation type="submission" date="2020-07" db="EMBL/GenBank/DDBJ databases">
        <title>Genome sequence and genetic diversity analysis of an under-domesticated orphan crop, white fonio (Digitaria exilis).</title>
        <authorList>
            <person name="Bennetzen J.L."/>
            <person name="Chen S."/>
            <person name="Ma X."/>
            <person name="Wang X."/>
            <person name="Yssel A.E.J."/>
            <person name="Chaluvadi S.R."/>
            <person name="Johnson M."/>
            <person name="Gangashetty P."/>
            <person name="Hamidou F."/>
            <person name="Sanogo M.D."/>
            <person name="Zwaenepoel A."/>
            <person name="Wallace J."/>
            <person name="Van De Peer Y."/>
            <person name="Van Deynze A."/>
        </authorList>
    </citation>
    <scope>NUCLEOTIDE SEQUENCE</scope>
    <source>
        <tissue evidence="2">Leaves</tissue>
    </source>
</reference>
<feature type="domain" description="DUF1618" evidence="1">
    <location>
        <begin position="202"/>
        <end position="381"/>
    </location>
</feature>
<comment type="caution">
    <text evidence="2">The sequence shown here is derived from an EMBL/GenBank/DDBJ whole genome shotgun (WGS) entry which is preliminary data.</text>
</comment>